<accession>A0A2X0NUS6</accession>
<dbReference type="Proteomes" id="UP000249464">
    <property type="component" value="Unassembled WGS sequence"/>
</dbReference>
<dbReference type="EMBL" id="FQNC01000020">
    <property type="protein sequence ID" value="SGY26752.1"/>
    <property type="molecule type" value="Genomic_DNA"/>
</dbReference>
<gene>
    <name evidence="1" type="primary">BQ5605_C018g08771</name>
    <name evidence="1" type="ORF">BQ5605_C018G08771</name>
</gene>
<dbReference type="AlphaFoldDB" id="A0A2X0NUS6"/>
<evidence type="ECO:0000313" key="2">
    <source>
        <dbReference type="Proteomes" id="UP000249464"/>
    </source>
</evidence>
<keyword evidence="2" id="KW-1185">Reference proteome</keyword>
<protein>
    <submittedName>
        <fullName evidence="1">BQ5605_C018g08771 protein</fullName>
    </submittedName>
</protein>
<reference evidence="1 2" key="1">
    <citation type="submission" date="2016-11" db="EMBL/GenBank/DDBJ databases">
        <authorList>
            <person name="Jaros S."/>
            <person name="Januszkiewicz K."/>
            <person name="Wedrychowicz H."/>
        </authorList>
    </citation>
    <scope>NUCLEOTIDE SEQUENCE [LARGE SCALE GENOMIC DNA]</scope>
</reference>
<evidence type="ECO:0000313" key="1">
    <source>
        <dbReference type="EMBL" id="SGY26752.1"/>
    </source>
</evidence>
<organism evidence="1 2">
    <name type="scientific">Microbotryum silenes-dioicae</name>
    <dbReference type="NCBI Taxonomy" id="796604"/>
    <lineage>
        <taxon>Eukaryota</taxon>
        <taxon>Fungi</taxon>
        <taxon>Dikarya</taxon>
        <taxon>Basidiomycota</taxon>
        <taxon>Pucciniomycotina</taxon>
        <taxon>Microbotryomycetes</taxon>
        <taxon>Microbotryales</taxon>
        <taxon>Microbotryaceae</taxon>
        <taxon>Microbotryum</taxon>
    </lineage>
</organism>
<proteinExistence type="predicted"/>
<name>A0A2X0NUS6_9BASI</name>
<sequence>MALCQLYNNVLSFTSLTAHWDQTHLGTLGPPVFRMFGCLYHRLGALIPAVNQRPAFVQTWLIDPAKATNTRLGPDGADSCMQQSTLSRISASESRQFNMLERSVNYCNDTVNTTDLI</sequence>